<dbReference type="EMBL" id="OU503056">
    <property type="protein sequence ID" value="CAI9785517.1"/>
    <property type="molecule type" value="Genomic_DNA"/>
</dbReference>
<evidence type="ECO:0000313" key="3">
    <source>
        <dbReference type="Proteomes" id="UP000834106"/>
    </source>
</evidence>
<dbReference type="PANTHER" id="PTHR48227:SF1">
    <property type="entry name" value="DNA LIGASE 1-LIKE"/>
    <property type="match status" value="1"/>
</dbReference>
<reference evidence="2" key="1">
    <citation type="submission" date="2023-05" db="EMBL/GenBank/DDBJ databases">
        <authorList>
            <person name="Huff M."/>
        </authorList>
    </citation>
    <scope>NUCLEOTIDE SEQUENCE</scope>
</reference>
<name>A0AAD2EB50_9LAMI</name>
<dbReference type="PANTHER" id="PTHR48227">
    <property type="entry name" value="DNA TOPOISOMERASE 1-LIKE"/>
    <property type="match status" value="1"/>
</dbReference>
<dbReference type="Proteomes" id="UP000834106">
    <property type="component" value="Chromosome 21"/>
</dbReference>
<evidence type="ECO:0000313" key="2">
    <source>
        <dbReference type="EMBL" id="CAI9785517.1"/>
    </source>
</evidence>
<evidence type="ECO:0000256" key="1">
    <source>
        <dbReference type="SAM" id="MobiDB-lite"/>
    </source>
</evidence>
<sequence length="154" mass="17468">MSAQLVSAKPVSLSRAAKLLSRFAAVDNGSAGAVPLYLQRTSDAFNHLVQFHSKNKMNESQSYPDMKRVQKLQRDWEKGNPQDTAKRSLDEGNKKYSRIGQGSDETMSEIVTLDGVPEQEKKEKRKRKRKSGGELESDKKEKKNKKRRTEIDNS</sequence>
<feature type="region of interest" description="Disordered" evidence="1">
    <location>
        <begin position="54"/>
        <end position="154"/>
    </location>
</feature>
<feature type="compositionally biased region" description="Basic and acidic residues" evidence="1">
    <location>
        <begin position="131"/>
        <end position="141"/>
    </location>
</feature>
<accession>A0AAD2EB50</accession>
<protein>
    <submittedName>
        <fullName evidence="2">Uncharacterized protein</fullName>
    </submittedName>
</protein>
<feature type="compositionally biased region" description="Basic and acidic residues" evidence="1">
    <location>
        <begin position="65"/>
        <end position="94"/>
    </location>
</feature>
<organism evidence="2 3">
    <name type="scientific">Fraxinus pennsylvanica</name>
    <dbReference type="NCBI Taxonomy" id="56036"/>
    <lineage>
        <taxon>Eukaryota</taxon>
        <taxon>Viridiplantae</taxon>
        <taxon>Streptophyta</taxon>
        <taxon>Embryophyta</taxon>
        <taxon>Tracheophyta</taxon>
        <taxon>Spermatophyta</taxon>
        <taxon>Magnoliopsida</taxon>
        <taxon>eudicotyledons</taxon>
        <taxon>Gunneridae</taxon>
        <taxon>Pentapetalae</taxon>
        <taxon>asterids</taxon>
        <taxon>lamiids</taxon>
        <taxon>Lamiales</taxon>
        <taxon>Oleaceae</taxon>
        <taxon>Oleeae</taxon>
        <taxon>Fraxinus</taxon>
    </lineage>
</organism>
<dbReference type="AlphaFoldDB" id="A0AAD2EB50"/>
<gene>
    <name evidence="2" type="ORF">FPE_LOCUS32947</name>
</gene>
<keyword evidence="3" id="KW-1185">Reference proteome</keyword>
<proteinExistence type="predicted"/>